<sequence length="386" mass="43739">MKIRVGISVVTHEGQNIWQNGLGQNVIFFAEALQKLPFIDSICLIDVGNQNAMPPQVDTDSKGLRIVRIPEATDAVDLIFEMGGALDTQWLDLMRARGKKVVYFCCGQPYVGLVEAPVFDKPTHSMRPDRYDEVWLMPKDRLSIPMMRALHRCDVHLIPYIWHPQFLERRIAEVVEHGLQYGYVPRKDSSLQPPVKAQGFRVAMFEPNISVVKTSSIPMLICEEAYRADRSSVAAMHALNTMHMKEHPTLLHMANSLDIVKDGKSTFHGRNDIAGFMAQYADAVVSHQWGNDQNYLYLDALYGGYPLIHNSPWLRDAGYYYPGFDAQEGGRQLLLAAREHDDSLNDYRMRAQRVIDAVNPFNQANLDAFADRVLHLYGHSEAKLGV</sequence>
<dbReference type="InterPro" id="IPR021234">
    <property type="entry name" value="DUF2827"/>
</dbReference>
<dbReference type="EMBL" id="FCOM02000058">
    <property type="protein sequence ID" value="SAL85191.1"/>
    <property type="molecule type" value="Genomic_DNA"/>
</dbReference>
<gene>
    <name evidence="1" type="ORF">AWB74_07203</name>
</gene>
<evidence type="ECO:0000313" key="2">
    <source>
        <dbReference type="Proteomes" id="UP000055019"/>
    </source>
</evidence>
<evidence type="ECO:0000313" key="1">
    <source>
        <dbReference type="EMBL" id="SAL85191.1"/>
    </source>
</evidence>
<name>A0A158KXQ8_9BURK</name>
<comment type="caution">
    <text evidence="1">The sequence shown here is derived from an EMBL/GenBank/DDBJ whole genome shotgun (WGS) entry which is preliminary data.</text>
</comment>
<organism evidence="1 2">
    <name type="scientific">Caballeronia arvi</name>
    <dbReference type="NCBI Taxonomy" id="1777135"/>
    <lineage>
        <taxon>Bacteria</taxon>
        <taxon>Pseudomonadati</taxon>
        <taxon>Pseudomonadota</taxon>
        <taxon>Betaproteobacteria</taxon>
        <taxon>Burkholderiales</taxon>
        <taxon>Burkholderiaceae</taxon>
        <taxon>Caballeronia</taxon>
    </lineage>
</organism>
<reference evidence="1" key="1">
    <citation type="submission" date="2016-01" db="EMBL/GenBank/DDBJ databases">
        <authorList>
            <person name="Peeters C."/>
        </authorList>
    </citation>
    <scope>NUCLEOTIDE SEQUENCE [LARGE SCALE GENOMIC DNA]</scope>
    <source>
        <strain evidence="1">LMG 29317</strain>
    </source>
</reference>
<accession>A0A158KXQ8</accession>
<evidence type="ECO:0008006" key="3">
    <source>
        <dbReference type="Google" id="ProtNLM"/>
    </source>
</evidence>
<dbReference type="AlphaFoldDB" id="A0A158KXQ8"/>
<keyword evidence="2" id="KW-1185">Reference proteome</keyword>
<protein>
    <recommendedName>
        <fullName evidence="3">DUF2827 domain-containing protein</fullName>
    </recommendedName>
</protein>
<dbReference type="OrthoDB" id="1627328at2"/>
<dbReference type="Proteomes" id="UP000055019">
    <property type="component" value="Unassembled WGS sequence"/>
</dbReference>
<dbReference type="RefSeq" id="WP_087039381.1">
    <property type="nucleotide sequence ID" value="NZ_FCOM02000058.1"/>
</dbReference>
<dbReference type="Pfam" id="PF10933">
    <property type="entry name" value="DUF2827"/>
    <property type="match status" value="1"/>
</dbReference>
<proteinExistence type="predicted"/>